<evidence type="ECO:0000259" key="1">
    <source>
        <dbReference type="Pfam" id="PF00881"/>
    </source>
</evidence>
<feature type="domain" description="Nitroreductase" evidence="1">
    <location>
        <begin position="10"/>
        <end position="191"/>
    </location>
</feature>
<dbReference type="PANTHER" id="PTHR43745">
    <property type="entry name" value="NITROREDUCTASE MJ1384-RELATED"/>
    <property type="match status" value="1"/>
</dbReference>
<accession>A0A7T7KL04</accession>
<dbReference type="InterPro" id="IPR029479">
    <property type="entry name" value="Nitroreductase"/>
</dbReference>
<dbReference type="RefSeq" id="WP_200335424.1">
    <property type="nucleotide sequence ID" value="NZ_CP066786.1"/>
</dbReference>
<dbReference type="Pfam" id="PF00881">
    <property type="entry name" value="Nitroreductase"/>
    <property type="match status" value="1"/>
</dbReference>
<dbReference type="EMBL" id="CP066786">
    <property type="protein sequence ID" value="QQM30216.1"/>
    <property type="molecule type" value="Genomic_DNA"/>
</dbReference>
<dbReference type="AlphaFoldDB" id="A0A7T7KL04"/>
<name>A0A7T7KL04_9HYPH</name>
<sequence>MDITLAQALAERRSVRTFAERAIPLPSLEKILWAAQGRSGEDGKRTTPSAHALYPLRLFVLAARVAGLECGLYALAPEGSGLKTVDGADLRPALCDAAIGNPEWIAEAPCIIAICADMAGPARAFADQPPCGARGARYIYLEAGAAAQNIQLQAVGEGLGSVIVGGFDDEATAGVLSLPAPLQPLALLCLGFAAPEGS</sequence>
<proteinExistence type="predicted"/>
<dbReference type="Gene3D" id="3.40.109.10">
    <property type="entry name" value="NADH Oxidase"/>
    <property type="match status" value="1"/>
</dbReference>
<dbReference type="SUPFAM" id="SSF55469">
    <property type="entry name" value="FMN-dependent nitroreductase-like"/>
    <property type="match status" value="1"/>
</dbReference>
<dbReference type="CDD" id="cd02142">
    <property type="entry name" value="McbC_SagB-like_oxidoreductase"/>
    <property type="match status" value="1"/>
</dbReference>
<gene>
    <name evidence="2" type="ORF">JET14_18400</name>
</gene>
<protein>
    <submittedName>
        <fullName evidence="2">SagB/ThcOx family dehydrogenase</fullName>
    </submittedName>
</protein>
<evidence type="ECO:0000313" key="3">
    <source>
        <dbReference type="Proteomes" id="UP000596083"/>
    </source>
</evidence>
<dbReference type="PANTHER" id="PTHR43745:SF2">
    <property type="entry name" value="NITROREDUCTASE MJ1384-RELATED"/>
    <property type="match status" value="1"/>
</dbReference>
<reference evidence="2 3" key="1">
    <citation type="submission" date="2020-12" db="EMBL/GenBank/DDBJ databases">
        <authorList>
            <person name="Zheng R.K."/>
            <person name="Sun C.M."/>
        </authorList>
    </citation>
    <scope>NUCLEOTIDE SEQUENCE [LARGE SCALE GENOMIC DNA]</scope>
    <source>
        <strain evidence="2 3">ZRK001</strain>
    </source>
</reference>
<evidence type="ECO:0000313" key="2">
    <source>
        <dbReference type="EMBL" id="QQM30216.1"/>
    </source>
</evidence>
<dbReference type="InterPro" id="IPR052544">
    <property type="entry name" value="Bacteriocin_Proc_Enz"/>
</dbReference>
<organism evidence="2 3">
    <name type="scientific">Martelella lutilitoris</name>
    <dbReference type="NCBI Taxonomy" id="2583532"/>
    <lineage>
        <taxon>Bacteria</taxon>
        <taxon>Pseudomonadati</taxon>
        <taxon>Pseudomonadota</taxon>
        <taxon>Alphaproteobacteria</taxon>
        <taxon>Hyphomicrobiales</taxon>
        <taxon>Aurantimonadaceae</taxon>
        <taxon>Martelella</taxon>
    </lineage>
</organism>
<dbReference type="InterPro" id="IPR000415">
    <property type="entry name" value="Nitroreductase-like"/>
</dbReference>
<dbReference type="GO" id="GO:0016491">
    <property type="term" value="F:oxidoreductase activity"/>
    <property type="evidence" value="ECO:0007669"/>
    <property type="project" value="InterPro"/>
</dbReference>
<dbReference type="Proteomes" id="UP000596083">
    <property type="component" value="Chromosome"/>
</dbReference>
<dbReference type="KEGG" id="mlut:JET14_18400"/>